<protein>
    <submittedName>
        <fullName evidence="2">Lon protease</fullName>
    </submittedName>
</protein>
<sequence length="190" mass="21754">MTNLIPLLFQKRHVLPKGKMPMRVAPGSQMAAFKNAITSEQGFGVCMIDDNQASHYSQIGTRVTVEDYDLSKNDGSLIVTLYAHENFVISSLEQHPDGNIYAEHQPLPQWPEIELRDDQQLLADKLQIMFDKYPELAGLHQNKEFNNLSWLCQRWLEILPVPAKDKQALVNTPNCFDTCDYLMSMMTECH</sequence>
<keyword evidence="3" id="KW-1185">Reference proteome</keyword>
<organism evidence="2 3">
    <name type="scientific">Photobacterium jeanii</name>
    <dbReference type="NCBI Taxonomy" id="858640"/>
    <lineage>
        <taxon>Bacteria</taxon>
        <taxon>Pseudomonadati</taxon>
        <taxon>Pseudomonadota</taxon>
        <taxon>Gammaproteobacteria</taxon>
        <taxon>Vibrionales</taxon>
        <taxon>Vibrionaceae</taxon>
        <taxon>Photobacterium</taxon>
    </lineage>
</organism>
<dbReference type="EMBL" id="LVHF01000012">
    <property type="protein sequence ID" value="OAN18412.1"/>
    <property type="molecule type" value="Genomic_DNA"/>
</dbReference>
<evidence type="ECO:0000313" key="3">
    <source>
        <dbReference type="Proteomes" id="UP000078503"/>
    </source>
</evidence>
<comment type="caution">
    <text evidence="2">The sequence shown here is derived from an EMBL/GenBank/DDBJ whole genome shotgun (WGS) entry which is preliminary data.</text>
</comment>
<dbReference type="Proteomes" id="UP000078503">
    <property type="component" value="Unassembled WGS sequence"/>
</dbReference>
<feature type="domain" description="Lon N-terminal" evidence="1">
    <location>
        <begin position="8"/>
        <end position="187"/>
    </location>
</feature>
<dbReference type="GO" id="GO:0006508">
    <property type="term" value="P:proteolysis"/>
    <property type="evidence" value="ECO:0007669"/>
    <property type="project" value="UniProtKB-KW"/>
</dbReference>
<dbReference type="OrthoDB" id="8558970at2"/>
<dbReference type="InterPro" id="IPR046336">
    <property type="entry name" value="Lon_prtase_N_sf"/>
</dbReference>
<dbReference type="Pfam" id="PF02190">
    <property type="entry name" value="LON_substr_bdg"/>
    <property type="match status" value="1"/>
</dbReference>
<evidence type="ECO:0000259" key="1">
    <source>
        <dbReference type="Pfam" id="PF02190"/>
    </source>
</evidence>
<proteinExistence type="predicted"/>
<keyword evidence="2" id="KW-0378">Hydrolase</keyword>
<dbReference type="SUPFAM" id="SSF88697">
    <property type="entry name" value="PUA domain-like"/>
    <property type="match status" value="1"/>
</dbReference>
<dbReference type="InterPro" id="IPR003111">
    <property type="entry name" value="Lon_prtase_N"/>
</dbReference>
<keyword evidence="2" id="KW-0645">Protease</keyword>
<name>A0A178KPC3_9GAMM</name>
<dbReference type="GO" id="GO:0008233">
    <property type="term" value="F:peptidase activity"/>
    <property type="evidence" value="ECO:0007669"/>
    <property type="project" value="UniProtKB-KW"/>
</dbReference>
<gene>
    <name evidence="2" type="ORF">A3K86_05845</name>
</gene>
<accession>A0A178KPC3</accession>
<dbReference type="AlphaFoldDB" id="A0A178KPC3"/>
<dbReference type="RefSeq" id="WP_068329010.1">
    <property type="nucleotide sequence ID" value="NZ_LVHF01000012.1"/>
</dbReference>
<dbReference type="STRING" id="858640.A3K86_05845"/>
<dbReference type="InterPro" id="IPR015947">
    <property type="entry name" value="PUA-like_sf"/>
</dbReference>
<reference evidence="2 3" key="1">
    <citation type="submission" date="2016-03" db="EMBL/GenBank/DDBJ databases">
        <title>Photobacterium proteolyticum sp. nov. a protease producing bacterium isolated from ocean sediments of Laizhou Bay.</title>
        <authorList>
            <person name="Li Y."/>
        </authorList>
    </citation>
    <scope>NUCLEOTIDE SEQUENCE [LARGE SCALE GENOMIC DNA]</scope>
    <source>
        <strain evidence="2 3">R-40508</strain>
    </source>
</reference>
<dbReference type="Gene3D" id="2.30.130.40">
    <property type="entry name" value="LON domain-like"/>
    <property type="match status" value="1"/>
</dbReference>
<evidence type="ECO:0000313" key="2">
    <source>
        <dbReference type="EMBL" id="OAN18412.1"/>
    </source>
</evidence>